<reference evidence="6 7" key="1">
    <citation type="submission" date="2016-10" db="EMBL/GenBank/DDBJ databases">
        <authorList>
            <person name="de Groot N.N."/>
        </authorList>
    </citation>
    <scope>NUCLEOTIDE SEQUENCE [LARGE SCALE GENOMIC DNA]</scope>
    <source>
        <strain evidence="6 7">CGMCC 1.10267</strain>
    </source>
</reference>
<protein>
    <submittedName>
        <fullName evidence="6">LysR family transcriptional regulator, glycine cleavage system transcriptional activator</fullName>
    </submittedName>
</protein>
<evidence type="ECO:0000256" key="1">
    <source>
        <dbReference type="ARBA" id="ARBA00009437"/>
    </source>
</evidence>
<dbReference type="GO" id="GO:0043565">
    <property type="term" value="F:sequence-specific DNA binding"/>
    <property type="evidence" value="ECO:0007669"/>
    <property type="project" value="TreeGrafter"/>
</dbReference>
<dbReference type="PANTHER" id="PTHR30537:SF74">
    <property type="entry name" value="HTH-TYPE TRANSCRIPTIONAL REGULATOR TRPI"/>
    <property type="match status" value="1"/>
</dbReference>
<evidence type="ECO:0000313" key="7">
    <source>
        <dbReference type="Proteomes" id="UP000199495"/>
    </source>
</evidence>
<dbReference type="Gene3D" id="3.40.190.10">
    <property type="entry name" value="Periplasmic binding protein-like II"/>
    <property type="match status" value="2"/>
</dbReference>
<dbReference type="Gene3D" id="1.10.10.10">
    <property type="entry name" value="Winged helix-like DNA-binding domain superfamily/Winged helix DNA-binding domain"/>
    <property type="match status" value="1"/>
</dbReference>
<dbReference type="PROSITE" id="PS50931">
    <property type="entry name" value="HTH_LYSR"/>
    <property type="match status" value="1"/>
</dbReference>
<dbReference type="SUPFAM" id="SSF46785">
    <property type="entry name" value="Winged helix' DNA-binding domain"/>
    <property type="match status" value="1"/>
</dbReference>
<dbReference type="RefSeq" id="WP_090598551.1">
    <property type="nucleotide sequence ID" value="NZ_FNCS01000018.1"/>
</dbReference>
<dbReference type="InterPro" id="IPR036390">
    <property type="entry name" value="WH_DNA-bd_sf"/>
</dbReference>
<dbReference type="InterPro" id="IPR000847">
    <property type="entry name" value="LysR_HTH_N"/>
</dbReference>
<evidence type="ECO:0000256" key="4">
    <source>
        <dbReference type="ARBA" id="ARBA00023163"/>
    </source>
</evidence>
<feature type="domain" description="HTH lysR-type" evidence="5">
    <location>
        <begin position="9"/>
        <end position="66"/>
    </location>
</feature>
<sequence length="301" mass="32989">MDFPRRSIPSVAGLVAFEATARHLSFSRAAEDLCLSQGAVSKRVRQLEQVVGVSLLARTRHQICLTDMGRAYLAQIRQLLEDLEVNTEALRTRARGRDRIVLASPLSFASRWLVPRLQRYRDAHPDIALEIATGSEADGIADCHIHLGRPNEQDVVVSPLFDLDWTPVASPALRDHLAIQAPSDLSRARRLSQSDMTGLWPAWFAMTDSEPVQTATLTFGGFELAIAAAIAGHGVAILPRALIARELKAHDLVALFQGTDLNERGYQLAVPARLVGDPAIAGFAQWLTSETRTPVRQIRAA</sequence>
<organism evidence="6 7">
    <name type="scientific">Pelagibacterium luteolum</name>
    <dbReference type="NCBI Taxonomy" id="440168"/>
    <lineage>
        <taxon>Bacteria</taxon>
        <taxon>Pseudomonadati</taxon>
        <taxon>Pseudomonadota</taxon>
        <taxon>Alphaproteobacteria</taxon>
        <taxon>Hyphomicrobiales</taxon>
        <taxon>Devosiaceae</taxon>
        <taxon>Pelagibacterium</taxon>
    </lineage>
</organism>
<dbReference type="InterPro" id="IPR036388">
    <property type="entry name" value="WH-like_DNA-bd_sf"/>
</dbReference>
<evidence type="ECO:0000259" key="5">
    <source>
        <dbReference type="PROSITE" id="PS50931"/>
    </source>
</evidence>
<keyword evidence="4" id="KW-0804">Transcription</keyword>
<dbReference type="Pfam" id="PF03466">
    <property type="entry name" value="LysR_substrate"/>
    <property type="match status" value="1"/>
</dbReference>
<gene>
    <name evidence="6" type="ORF">SAMN04487974_11817</name>
</gene>
<dbReference type="STRING" id="440168.SAMN04487974_11817"/>
<dbReference type="GO" id="GO:0006351">
    <property type="term" value="P:DNA-templated transcription"/>
    <property type="evidence" value="ECO:0007669"/>
    <property type="project" value="TreeGrafter"/>
</dbReference>
<keyword evidence="3" id="KW-0238">DNA-binding</keyword>
<accession>A0A1G7Z7W9</accession>
<keyword evidence="2" id="KW-0805">Transcription regulation</keyword>
<comment type="similarity">
    <text evidence="1">Belongs to the LysR transcriptional regulatory family.</text>
</comment>
<dbReference type="PANTHER" id="PTHR30537">
    <property type="entry name" value="HTH-TYPE TRANSCRIPTIONAL REGULATOR"/>
    <property type="match status" value="1"/>
</dbReference>
<dbReference type="SUPFAM" id="SSF53850">
    <property type="entry name" value="Periplasmic binding protein-like II"/>
    <property type="match status" value="1"/>
</dbReference>
<dbReference type="EMBL" id="FNCS01000018">
    <property type="protein sequence ID" value="SDH04699.1"/>
    <property type="molecule type" value="Genomic_DNA"/>
</dbReference>
<dbReference type="AlphaFoldDB" id="A0A1G7Z7W9"/>
<dbReference type="FunFam" id="1.10.10.10:FF:000001">
    <property type="entry name" value="LysR family transcriptional regulator"/>
    <property type="match status" value="1"/>
</dbReference>
<dbReference type="InterPro" id="IPR005119">
    <property type="entry name" value="LysR_subst-bd"/>
</dbReference>
<dbReference type="PRINTS" id="PR00039">
    <property type="entry name" value="HTHLYSR"/>
</dbReference>
<keyword evidence="7" id="KW-1185">Reference proteome</keyword>
<evidence type="ECO:0000256" key="2">
    <source>
        <dbReference type="ARBA" id="ARBA00023015"/>
    </source>
</evidence>
<dbReference type="InterPro" id="IPR058163">
    <property type="entry name" value="LysR-type_TF_proteobact-type"/>
</dbReference>
<dbReference type="OrthoDB" id="9793571at2"/>
<evidence type="ECO:0000256" key="3">
    <source>
        <dbReference type="ARBA" id="ARBA00023125"/>
    </source>
</evidence>
<name>A0A1G7Z7W9_9HYPH</name>
<dbReference type="Pfam" id="PF00126">
    <property type="entry name" value="HTH_1"/>
    <property type="match status" value="1"/>
</dbReference>
<dbReference type="Proteomes" id="UP000199495">
    <property type="component" value="Unassembled WGS sequence"/>
</dbReference>
<proteinExistence type="inferred from homology"/>
<dbReference type="GO" id="GO:0003700">
    <property type="term" value="F:DNA-binding transcription factor activity"/>
    <property type="evidence" value="ECO:0007669"/>
    <property type="project" value="InterPro"/>
</dbReference>
<evidence type="ECO:0000313" key="6">
    <source>
        <dbReference type="EMBL" id="SDH04699.1"/>
    </source>
</evidence>